<evidence type="ECO:0000313" key="9">
    <source>
        <dbReference type="EMBL" id="MBB6692676.1"/>
    </source>
</evidence>
<keyword evidence="3" id="KW-0119">Carbohydrate metabolism</keyword>
<dbReference type="InterPro" id="IPR014756">
    <property type="entry name" value="Ig_E-set"/>
</dbReference>
<evidence type="ECO:0000256" key="6">
    <source>
        <dbReference type="SAM" id="MobiDB-lite"/>
    </source>
</evidence>
<name>A0A841TWP0_9BACL</name>
<proteinExistence type="inferred from homology"/>
<feature type="region of interest" description="Disordered" evidence="6">
    <location>
        <begin position="814"/>
        <end position="839"/>
    </location>
</feature>
<dbReference type="InterPro" id="IPR001701">
    <property type="entry name" value="Glyco_hydro_9"/>
</dbReference>
<protein>
    <submittedName>
        <fullName evidence="9">Glycoside hydrolase family 9 protein</fullName>
    </submittedName>
</protein>
<evidence type="ECO:0000259" key="8">
    <source>
        <dbReference type="Pfam" id="PF02927"/>
    </source>
</evidence>
<dbReference type="GO" id="GO:0000272">
    <property type="term" value="P:polysaccharide catabolic process"/>
    <property type="evidence" value="ECO:0007669"/>
    <property type="project" value="UniProtKB-KW"/>
</dbReference>
<dbReference type="Gene3D" id="1.50.10.10">
    <property type="match status" value="1"/>
</dbReference>
<dbReference type="InterPro" id="IPR013783">
    <property type="entry name" value="Ig-like_fold"/>
</dbReference>
<comment type="caution">
    <text evidence="9">The sequence shown here is derived from an EMBL/GenBank/DDBJ whole genome shotgun (WGS) entry which is preliminary data.</text>
</comment>
<dbReference type="SUPFAM" id="SSF48208">
    <property type="entry name" value="Six-hairpin glycosidases"/>
    <property type="match status" value="1"/>
</dbReference>
<feature type="compositionally biased region" description="Basic and acidic residues" evidence="6">
    <location>
        <begin position="16"/>
        <end position="31"/>
    </location>
</feature>
<feature type="compositionally biased region" description="Basic and acidic residues" evidence="6">
    <location>
        <begin position="816"/>
        <end position="825"/>
    </location>
</feature>
<feature type="domain" description="Glycoside hydrolase family 9" evidence="7">
    <location>
        <begin position="352"/>
        <end position="752"/>
    </location>
</feature>
<dbReference type="Pfam" id="PF00759">
    <property type="entry name" value="Glyco_hydro_9"/>
    <property type="match status" value="1"/>
</dbReference>
<comment type="similarity">
    <text evidence="1">Belongs to the glycosyl hydrolase 9 (cellulase E) family.</text>
</comment>
<evidence type="ECO:0000256" key="4">
    <source>
        <dbReference type="ARBA" id="ARBA00023295"/>
    </source>
</evidence>
<dbReference type="SUPFAM" id="SSF81296">
    <property type="entry name" value="E set domains"/>
    <property type="match status" value="1"/>
</dbReference>
<dbReference type="InterPro" id="IPR008928">
    <property type="entry name" value="6-hairpin_glycosidase_sf"/>
</dbReference>
<dbReference type="EMBL" id="JACJVR010000057">
    <property type="protein sequence ID" value="MBB6692676.1"/>
    <property type="molecule type" value="Genomic_DNA"/>
</dbReference>
<evidence type="ECO:0000256" key="3">
    <source>
        <dbReference type="ARBA" id="ARBA00023277"/>
    </source>
</evidence>
<keyword evidence="2 9" id="KW-0378">Hydrolase</keyword>
<gene>
    <name evidence="9" type="ORF">H7B90_14800</name>
</gene>
<evidence type="ECO:0000313" key="10">
    <source>
        <dbReference type="Proteomes" id="UP000553776"/>
    </source>
</evidence>
<feature type="domain" description="Cellulase Ig-like" evidence="8">
    <location>
        <begin position="270"/>
        <end position="338"/>
    </location>
</feature>
<evidence type="ECO:0000259" key="7">
    <source>
        <dbReference type="Pfam" id="PF00759"/>
    </source>
</evidence>
<evidence type="ECO:0000256" key="1">
    <source>
        <dbReference type="ARBA" id="ARBA00007072"/>
    </source>
</evidence>
<dbReference type="Proteomes" id="UP000553776">
    <property type="component" value="Unassembled WGS sequence"/>
</dbReference>
<evidence type="ECO:0000256" key="2">
    <source>
        <dbReference type="ARBA" id="ARBA00022801"/>
    </source>
</evidence>
<feature type="region of interest" description="Disordered" evidence="6">
    <location>
        <begin position="1"/>
        <end position="59"/>
    </location>
</feature>
<organism evidence="9 10">
    <name type="scientific">Cohnella xylanilytica</name>
    <dbReference type="NCBI Taxonomy" id="557555"/>
    <lineage>
        <taxon>Bacteria</taxon>
        <taxon>Bacillati</taxon>
        <taxon>Bacillota</taxon>
        <taxon>Bacilli</taxon>
        <taxon>Bacillales</taxon>
        <taxon>Paenibacillaceae</taxon>
        <taxon>Cohnella</taxon>
    </lineage>
</organism>
<dbReference type="InterPro" id="IPR004197">
    <property type="entry name" value="Cellulase_Ig-like"/>
</dbReference>
<keyword evidence="10" id="KW-1185">Reference proteome</keyword>
<dbReference type="CDD" id="cd02850">
    <property type="entry name" value="E_set_Cellulase_N"/>
    <property type="match status" value="1"/>
</dbReference>
<sequence>MSGMGVHEAAGSNPSVKDDKIGRDDKRDGGDRSGMGVKNGTGEKISKGEKNGRSLRAFPLPIPEEKSAACRRSRKPVLQSVAIDRMEDESVWELVEQGTMSFTDERARPGCRSVRLESPTTSDKSYQTEAPGRPHGKASVLRRFPGEDWSGYNRIRFWVYPTLPGFRVVSMSVVLHNEGEERIPDAYLREGIHYFLLKPDRWNEVVWEIAHLPRDRVTGLEFVYRLQGSDDGAARHVRYDISGLELQIVEPDYAEGWPVAPGSVAYCHSGYEPGAAKTALVGSQGPDRFRIVKEDGGETVPVLEKPVERRETALGSFGVLIFSELREPGSYRIEIGDTRTEPFPIGERVWESSLWKTLNFFYCLRCGTEVPGIHGVCHRDFLCEHDGKRIVINGGWHDAGDLSQGLINTAEAVHAMLDLADALPASDGALAERLREEARWGLEWVLKTRFGDGYRTTWATMDLWTDGILGTADDEVCEAGNDPHSNFTAAIAEAAASRSFRSSDPILADRCLTAAREDWAFALKAFGDGGEESEWTAPVIVASAGISASVELYRATGEAEFLNRAAELAGFVLGCQERRMPEWDIPLRGFYYASPERRRLLHFPHRGHEQAPTVALIGLMEAYPEHPGWGSWYAAVVLHSEYMNSIAAYAEPYGMLPAGVYDLEESESPEYRDQVLQGVRLSERHYLRRFPVWYAMRGNTGTGLSQAKAVSAAARLRRDESLRALARLQLEWTVGRNPFAQSLMYGEGHNFSPQYSATSGDICGSLPVGIQTRKQYDVPYWPVQNCYNATEVWVHPSSRWLSLMADLYAPEAAGTEGRKTGKTGEAETDANGSNVKAAPASPDIAIEATISGAELEAEIRVVGSREGCQTSVIMSP</sequence>
<dbReference type="InterPro" id="IPR012341">
    <property type="entry name" value="6hp_glycosidase-like_sf"/>
</dbReference>
<feature type="compositionally biased region" description="Polar residues" evidence="6">
    <location>
        <begin position="118"/>
        <end position="128"/>
    </location>
</feature>
<dbReference type="Gene3D" id="2.60.40.10">
    <property type="entry name" value="Immunoglobulins"/>
    <property type="match status" value="1"/>
</dbReference>
<dbReference type="RefSeq" id="WP_185136665.1">
    <property type="nucleotide sequence ID" value="NZ_JACJVR010000057.1"/>
</dbReference>
<evidence type="ECO:0000256" key="5">
    <source>
        <dbReference type="ARBA" id="ARBA00023326"/>
    </source>
</evidence>
<dbReference type="AlphaFoldDB" id="A0A841TWP0"/>
<feature type="region of interest" description="Disordered" evidence="6">
    <location>
        <begin position="105"/>
        <end position="138"/>
    </location>
</feature>
<dbReference type="GO" id="GO:0008810">
    <property type="term" value="F:cellulase activity"/>
    <property type="evidence" value="ECO:0007669"/>
    <property type="project" value="InterPro"/>
</dbReference>
<reference evidence="9 10" key="1">
    <citation type="submission" date="2020-08" db="EMBL/GenBank/DDBJ databases">
        <title>Cohnella phylogeny.</title>
        <authorList>
            <person name="Dunlap C."/>
        </authorList>
    </citation>
    <scope>NUCLEOTIDE SEQUENCE [LARGE SCALE GENOMIC DNA]</scope>
    <source>
        <strain evidence="9 10">DSM 25239</strain>
    </source>
</reference>
<keyword evidence="5" id="KW-0624">Polysaccharide degradation</keyword>
<accession>A0A841TWP0</accession>
<keyword evidence="4" id="KW-0326">Glycosidase</keyword>
<dbReference type="PANTHER" id="PTHR22298">
    <property type="entry name" value="ENDO-1,4-BETA-GLUCANASE"/>
    <property type="match status" value="1"/>
</dbReference>
<dbReference type="Pfam" id="PF02927">
    <property type="entry name" value="CelD_N"/>
    <property type="match status" value="1"/>
</dbReference>